<dbReference type="GO" id="GO:0009024">
    <property type="term" value="F:tagatose-6-phosphate kinase activity"/>
    <property type="evidence" value="ECO:0007669"/>
    <property type="project" value="UniProtKB-EC"/>
</dbReference>
<evidence type="ECO:0000256" key="2">
    <source>
        <dbReference type="ARBA" id="ARBA00022679"/>
    </source>
</evidence>
<dbReference type="PANTHER" id="PTHR46566">
    <property type="entry name" value="1-PHOSPHOFRUCTOKINASE-RELATED"/>
    <property type="match status" value="1"/>
</dbReference>
<dbReference type="PROSITE" id="PS00583">
    <property type="entry name" value="PFKB_KINASES_1"/>
    <property type="match status" value="1"/>
</dbReference>
<dbReference type="AlphaFoldDB" id="A0A1J0A3N8"/>
<dbReference type="GO" id="GO:0008662">
    <property type="term" value="F:1-phosphofructokinase activity"/>
    <property type="evidence" value="ECO:0007669"/>
    <property type="project" value="UniProtKB-UniRule"/>
</dbReference>
<evidence type="ECO:0000259" key="10">
    <source>
        <dbReference type="Pfam" id="PF00294"/>
    </source>
</evidence>
<dbReference type="PROSITE" id="PS00584">
    <property type="entry name" value="PFKB_KINASES_2"/>
    <property type="match status" value="1"/>
</dbReference>
<dbReference type="EMBL" id="CP017267">
    <property type="protein sequence ID" value="APB30530.1"/>
    <property type="molecule type" value="Genomic_DNA"/>
</dbReference>
<dbReference type="RefSeq" id="WP_071456097.1">
    <property type="nucleotide sequence ID" value="NZ_CP017267.1"/>
</dbReference>
<reference evidence="11 12" key="1">
    <citation type="submission" date="2016-09" db="EMBL/GenBank/DDBJ databases">
        <title>Vagococcus teuberi sp. nov., isolated from the Malian artisanal sour milk fene.</title>
        <authorList>
            <person name="Wullschleger S."/>
            <person name="Seifert C."/>
            <person name="Baumgartner S."/>
            <person name="Lacroix C."/>
            <person name="Bonfoh B."/>
            <person name="Stevens M.J."/>
            <person name="Meile L."/>
        </authorList>
    </citation>
    <scope>NUCLEOTIDE SEQUENCE [LARGE SCALE GENOMIC DNA]</scope>
    <source>
        <strain evidence="11 12">DSM 21459</strain>
    </source>
</reference>
<feature type="domain" description="Carbohydrate kinase PfkB" evidence="10">
    <location>
        <begin position="10"/>
        <end position="282"/>
    </location>
</feature>
<dbReference type="STRING" id="519472.BHY08_01025"/>
<comment type="catalytic activity">
    <reaction evidence="7 9">
        <text>beta-D-fructose 1-phosphate + ATP = beta-D-fructose 1,6-bisphosphate + ADP + H(+)</text>
        <dbReference type="Rhea" id="RHEA:14213"/>
        <dbReference type="ChEBI" id="CHEBI:15378"/>
        <dbReference type="ChEBI" id="CHEBI:30616"/>
        <dbReference type="ChEBI" id="CHEBI:32966"/>
        <dbReference type="ChEBI" id="CHEBI:138881"/>
        <dbReference type="ChEBI" id="CHEBI:456216"/>
        <dbReference type="EC" id="2.7.1.56"/>
    </reaction>
</comment>
<dbReference type="PIRSF" id="PIRSF000535">
    <property type="entry name" value="1PFK/6PFK/LacC"/>
    <property type="match status" value="1"/>
</dbReference>
<accession>A0A1J0A3N8</accession>
<keyword evidence="4 8" id="KW-0547">Nucleotide-binding</keyword>
<comment type="catalytic activity">
    <reaction evidence="8">
        <text>D-tagatofuranose 6-phosphate + ATP = D-tagatofuranose 1,6-bisphosphate + ADP + H(+)</text>
        <dbReference type="Rhea" id="RHEA:12420"/>
        <dbReference type="ChEBI" id="CHEBI:15378"/>
        <dbReference type="ChEBI" id="CHEBI:30616"/>
        <dbReference type="ChEBI" id="CHEBI:58694"/>
        <dbReference type="ChEBI" id="CHEBI:58695"/>
        <dbReference type="ChEBI" id="CHEBI:456216"/>
        <dbReference type="EC" id="2.7.1.144"/>
    </reaction>
</comment>
<dbReference type="Proteomes" id="UP000191200">
    <property type="component" value="Chromosome"/>
</dbReference>
<comment type="similarity">
    <text evidence="8">Belongs to the carbohydrate kinase PfkB family. LacC subfamily.</text>
</comment>
<dbReference type="GO" id="GO:0016052">
    <property type="term" value="P:carbohydrate catabolic process"/>
    <property type="evidence" value="ECO:0007669"/>
    <property type="project" value="UniProtKB-ARBA"/>
</dbReference>
<comment type="similarity">
    <text evidence="1">Belongs to the carbohydrate kinase pfkB family.</text>
</comment>
<evidence type="ECO:0000313" key="11">
    <source>
        <dbReference type="EMBL" id="APB30530.1"/>
    </source>
</evidence>
<dbReference type="OrthoDB" id="9801219at2"/>
<evidence type="ECO:0000256" key="8">
    <source>
        <dbReference type="PIRNR" id="PIRNR000535"/>
    </source>
</evidence>
<dbReference type="EC" id="2.7.1.144" evidence="8"/>
<dbReference type="GO" id="GO:0005988">
    <property type="term" value="P:lactose metabolic process"/>
    <property type="evidence" value="ECO:0007669"/>
    <property type="project" value="UniProtKB-KW"/>
</dbReference>
<dbReference type="GO" id="GO:0005829">
    <property type="term" value="C:cytosol"/>
    <property type="evidence" value="ECO:0007669"/>
    <property type="project" value="TreeGrafter"/>
</dbReference>
<evidence type="ECO:0000256" key="5">
    <source>
        <dbReference type="ARBA" id="ARBA00022777"/>
    </source>
</evidence>
<evidence type="ECO:0000256" key="1">
    <source>
        <dbReference type="ARBA" id="ARBA00005380"/>
    </source>
</evidence>
<dbReference type="GO" id="GO:0044281">
    <property type="term" value="P:small molecule metabolic process"/>
    <property type="evidence" value="ECO:0007669"/>
    <property type="project" value="UniProtKB-ARBA"/>
</dbReference>
<dbReference type="FunFam" id="3.40.1190.20:FF:000001">
    <property type="entry name" value="Phosphofructokinase"/>
    <property type="match status" value="1"/>
</dbReference>
<dbReference type="NCBIfam" id="TIGR03828">
    <property type="entry name" value="pfkB"/>
    <property type="match status" value="1"/>
</dbReference>
<sequence length="306" mass="33124">MIYALTLNPAIDYVINVPGFEEGKLNKTTKEYKFPGGKGINVSRVLAQLGVPSRNLGFIGGFTGTFIEEQLINHGLQNDFIHVSGDTRINIKLKGEEETEINGLGPSITQNDLDDLTVQISSLTPEDWLILSGSLPMGVPKDIYVTLSKMAHEQHVPFVVDISDASLFDVLKYKPSLIKPNEHELADLYNVEFKTIEDMLPYGEKLVQQGARNVIISMGANGAILFNETGIYRAKGLTGTLVNSVGSGDSVVAGFVSQLSQGSDAVTAFKTGIACGSATAFSADLATEDEIKHQLARVEIDVIKEY</sequence>
<dbReference type="InterPro" id="IPR029056">
    <property type="entry name" value="Ribokinase-like"/>
</dbReference>
<evidence type="ECO:0000256" key="9">
    <source>
        <dbReference type="RuleBase" id="RU369061"/>
    </source>
</evidence>
<evidence type="ECO:0000256" key="4">
    <source>
        <dbReference type="ARBA" id="ARBA00022741"/>
    </source>
</evidence>
<evidence type="ECO:0000256" key="7">
    <source>
        <dbReference type="ARBA" id="ARBA00047745"/>
    </source>
</evidence>
<keyword evidence="3 8" id="KW-0423">Lactose metabolism</keyword>
<evidence type="ECO:0000256" key="6">
    <source>
        <dbReference type="ARBA" id="ARBA00022840"/>
    </source>
</evidence>
<keyword evidence="5 9" id="KW-0418">Kinase</keyword>
<dbReference type="NCBIfam" id="TIGR03168">
    <property type="entry name" value="1-PFK"/>
    <property type="match status" value="1"/>
</dbReference>
<dbReference type="Pfam" id="PF00294">
    <property type="entry name" value="PfkB"/>
    <property type="match status" value="1"/>
</dbReference>
<keyword evidence="12" id="KW-1185">Reference proteome</keyword>
<evidence type="ECO:0000256" key="3">
    <source>
        <dbReference type="ARBA" id="ARBA00022736"/>
    </source>
</evidence>
<dbReference type="PANTHER" id="PTHR46566:SF1">
    <property type="entry name" value="1-PHOSPHOFRUCTOKINASE"/>
    <property type="match status" value="1"/>
</dbReference>
<dbReference type="GO" id="GO:2001059">
    <property type="term" value="P:D-tagatose 6-phosphate catabolic process"/>
    <property type="evidence" value="ECO:0007669"/>
    <property type="project" value="UniProtKB-UniPathway"/>
</dbReference>
<comment type="function">
    <text evidence="9">Catalyzes the ATP-dependent phosphorylation of fructose-l-phosphate to fructose-l,6-bisphosphate.</text>
</comment>
<proteinExistence type="inferred from homology"/>
<dbReference type="KEGG" id="vte:BHY08_01025"/>
<name>A0A1J0A3N8_9ENTE</name>
<dbReference type="InterPro" id="IPR022463">
    <property type="entry name" value="1-PFruKinase"/>
</dbReference>
<organism evidence="11 12">
    <name type="scientific">Vagococcus teuberi</name>
    <dbReference type="NCBI Taxonomy" id="519472"/>
    <lineage>
        <taxon>Bacteria</taxon>
        <taxon>Bacillati</taxon>
        <taxon>Bacillota</taxon>
        <taxon>Bacilli</taxon>
        <taxon>Lactobacillales</taxon>
        <taxon>Enterococcaceae</taxon>
        <taxon>Vagococcus</taxon>
    </lineage>
</organism>
<keyword evidence="2 8" id="KW-0808">Transferase</keyword>
<keyword evidence="6 8" id="KW-0067">ATP-binding</keyword>
<dbReference type="Gene3D" id="3.40.1190.20">
    <property type="match status" value="1"/>
</dbReference>
<dbReference type="CDD" id="cd01164">
    <property type="entry name" value="FruK_PfkB_like"/>
    <property type="match status" value="1"/>
</dbReference>
<gene>
    <name evidence="11" type="ORF">BHY08_01025</name>
</gene>
<dbReference type="InterPro" id="IPR002173">
    <property type="entry name" value="Carboh/pur_kinase_PfkB_CS"/>
</dbReference>
<evidence type="ECO:0000313" key="12">
    <source>
        <dbReference type="Proteomes" id="UP000191200"/>
    </source>
</evidence>
<comment type="pathway">
    <text evidence="8">Carbohydrate metabolism; D-tagatose 6-phosphate degradation; D-glyceraldehyde 3-phosphate and glycerone phosphate from D-tagatose 6-phosphate: step 1/2.</text>
</comment>
<protein>
    <recommendedName>
        <fullName evidence="8">Tagatose-6-phosphate kinase</fullName>
        <ecNumber evidence="8">2.7.1.144</ecNumber>
    </recommendedName>
</protein>
<dbReference type="InterPro" id="IPR017583">
    <property type="entry name" value="Tagatose/fructose_Pkinase"/>
</dbReference>
<dbReference type="GO" id="GO:0005524">
    <property type="term" value="F:ATP binding"/>
    <property type="evidence" value="ECO:0007669"/>
    <property type="project" value="UniProtKB-UniRule"/>
</dbReference>
<dbReference type="SUPFAM" id="SSF53613">
    <property type="entry name" value="Ribokinase-like"/>
    <property type="match status" value="1"/>
</dbReference>
<dbReference type="UniPathway" id="UPA00704">
    <property type="reaction ID" value="UER00715"/>
</dbReference>
<dbReference type="InterPro" id="IPR011611">
    <property type="entry name" value="PfkB_dom"/>
</dbReference>